<evidence type="ECO:0000313" key="2">
    <source>
        <dbReference type="Proteomes" id="UP000293360"/>
    </source>
</evidence>
<dbReference type="AlphaFoldDB" id="A0A4Q4SX97"/>
<reference evidence="1 2" key="1">
    <citation type="submission" date="2018-06" db="EMBL/GenBank/DDBJ databases">
        <title>Complete Genomes of Monosporascus.</title>
        <authorList>
            <person name="Robinson A.J."/>
            <person name="Natvig D.O."/>
        </authorList>
    </citation>
    <scope>NUCLEOTIDE SEQUENCE [LARGE SCALE GENOMIC DNA]</scope>
    <source>
        <strain evidence="1 2">CBS 110550</strain>
    </source>
</reference>
<dbReference type="Proteomes" id="UP000293360">
    <property type="component" value="Unassembled WGS sequence"/>
</dbReference>
<proteinExistence type="predicted"/>
<sequence length="232" mass="26530">MAPIGDFRDYMTERTDPIYAAHDIDYYVSHHTWWESDAVEAFINQPNGSTGIIKAPNSEEGYCAAWVMTWEIYKGMKRHFVGRYIREELPKPVVLIAPAKPGEREPEQVLRSIFTEAMHKIPREVRIFLTDECGFDNHDFNLDLSDMDPSSKSVNEVLEILEELLPKQALCLVAEMDLAVSDGTRKQVERLVRLMEDYSAMEGRKLIFFVGGEFKAIKGLKNVDSVVEILQA</sequence>
<dbReference type="OrthoDB" id="4697454at2759"/>
<protein>
    <submittedName>
        <fullName evidence="1">Uncharacterized protein</fullName>
    </submittedName>
</protein>
<organism evidence="1 2">
    <name type="scientific">Monosporascus ibericus</name>
    <dbReference type="NCBI Taxonomy" id="155417"/>
    <lineage>
        <taxon>Eukaryota</taxon>
        <taxon>Fungi</taxon>
        <taxon>Dikarya</taxon>
        <taxon>Ascomycota</taxon>
        <taxon>Pezizomycotina</taxon>
        <taxon>Sordariomycetes</taxon>
        <taxon>Xylariomycetidae</taxon>
        <taxon>Xylariales</taxon>
        <taxon>Xylariales incertae sedis</taxon>
        <taxon>Monosporascus</taxon>
    </lineage>
</organism>
<accession>A0A4Q4SX97</accession>
<gene>
    <name evidence="1" type="ORF">DL764_008539</name>
</gene>
<name>A0A4Q4SX97_9PEZI</name>
<keyword evidence="2" id="KW-1185">Reference proteome</keyword>
<comment type="caution">
    <text evidence="1">The sequence shown here is derived from an EMBL/GenBank/DDBJ whole genome shotgun (WGS) entry which is preliminary data.</text>
</comment>
<dbReference type="EMBL" id="QJNU01000681">
    <property type="protein sequence ID" value="RYO89801.1"/>
    <property type="molecule type" value="Genomic_DNA"/>
</dbReference>
<evidence type="ECO:0000313" key="1">
    <source>
        <dbReference type="EMBL" id="RYO89801.1"/>
    </source>
</evidence>